<keyword evidence="13" id="KW-1185">Reference proteome</keyword>
<feature type="transmembrane region" description="Helical" evidence="11">
    <location>
        <begin position="259"/>
        <end position="278"/>
    </location>
</feature>
<evidence type="ECO:0000256" key="1">
    <source>
        <dbReference type="ARBA" id="ARBA00004429"/>
    </source>
</evidence>
<evidence type="ECO:0000256" key="5">
    <source>
        <dbReference type="ARBA" id="ARBA00022692"/>
    </source>
</evidence>
<comment type="similarity">
    <text evidence="11">Belongs to the NhaA Na(+)/H(+) (TC 2.A.33) antiporter family.</text>
</comment>
<feature type="transmembrane region" description="Helical" evidence="11">
    <location>
        <begin position="97"/>
        <end position="121"/>
    </location>
</feature>
<sequence length="406" mass="42682">MIQPLRSELTRYLRAETVGGAILLVAAAVALIWANSPVGESYFSVRDTVVGISALHLELSIGAWAQDGLLAVFFFVAGLELKRELVVGELADRKKALLPIIAAGGGVVVPAAIAFAIGFGAPGMDRGWAIPVATDIAFALAVLAMTGSRIPTGARVFLLSLAVVDDLLAIGLIAILFTASIAMLWLCASALTFAGYAYAQHRRITTPFLYVPLALFAWYAVHESGIHATIAGVALGLLTRVRKDRGEAEAPATRLEHRIQPFSAGFCVPVFALFASGVPLNSDVLGELFTNRVSLAVIAGLLIGKTIGIFGISWLAIRTGIATRPANLFNRDMFALSVLGAIGFTVSLLVAELAMADVGDGTSLEIAKAAVLITSLAASLMGSALLLRRGRVHQARRDDERGGVLE</sequence>
<dbReference type="PANTHER" id="PTHR30341">
    <property type="entry name" value="SODIUM ION/PROTON ANTIPORTER NHAA-RELATED"/>
    <property type="match status" value="1"/>
</dbReference>
<keyword evidence="7 11" id="KW-0915">Sodium</keyword>
<protein>
    <recommendedName>
        <fullName evidence="11">Na(+)/H(+) antiporter NhaA</fullName>
    </recommendedName>
    <alternativeName>
        <fullName evidence="11">Sodium/proton antiporter NhaA</fullName>
    </alternativeName>
</protein>
<keyword evidence="10 11" id="KW-0739">Sodium transport</keyword>
<keyword evidence="6 11" id="KW-1133">Transmembrane helix</keyword>
<evidence type="ECO:0000256" key="7">
    <source>
        <dbReference type="ARBA" id="ARBA00023053"/>
    </source>
</evidence>
<evidence type="ECO:0000256" key="8">
    <source>
        <dbReference type="ARBA" id="ARBA00023065"/>
    </source>
</evidence>
<evidence type="ECO:0000256" key="6">
    <source>
        <dbReference type="ARBA" id="ARBA00022989"/>
    </source>
</evidence>
<evidence type="ECO:0000256" key="4">
    <source>
        <dbReference type="ARBA" id="ARBA00022475"/>
    </source>
</evidence>
<evidence type="ECO:0000256" key="2">
    <source>
        <dbReference type="ARBA" id="ARBA00022448"/>
    </source>
</evidence>
<feature type="transmembrane region" description="Helical" evidence="11">
    <location>
        <begin position="127"/>
        <end position="146"/>
    </location>
</feature>
<dbReference type="InterPro" id="IPR023171">
    <property type="entry name" value="Na/H_antiporter_dom_sf"/>
</dbReference>
<dbReference type="Pfam" id="PF06965">
    <property type="entry name" value="Na_H_antiport_1"/>
    <property type="match status" value="1"/>
</dbReference>
<comment type="subcellular location">
    <subcellularLocation>
        <location evidence="1">Cell inner membrane</location>
        <topology evidence="1">Multi-pass membrane protein</topology>
    </subcellularLocation>
    <subcellularLocation>
        <location evidence="11">Cell membrane</location>
        <topology evidence="11">Multi-pass membrane protein</topology>
    </subcellularLocation>
</comment>
<dbReference type="RefSeq" id="WP_395127780.1">
    <property type="nucleotide sequence ID" value="NZ_JBIMSN010000106.1"/>
</dbReference>
<keyword evidence="4 11" id="KW-1003">Cell membrane</keyword>
<comment type="caution">
    <text evidence="12">The sequence shown here is derived from an EMBL/GenBank/DDBJ whole genome shotgun (WGS) entry which is preliminary data.</text>
</comment>
<name>A0ABW7K8I4_9NOCA</name>
<dbReference type="HAMAP" id="MF_01844">
    <property type="entry name" value="NhaA"/>
    <property type="match status" value="1"/>
</dbReference>
<comment type="catalytic activity">
    <reaction evidence="11">
        <text>Na(+)(in) + 2 H(+)(out) = Na(+)(out) + 2 H(+)(in)</text>
        <dbReference type="Rhea" id="RHEA:29251"/>
        <dbReference type="ChEBI" id="CHEBI:15378"/>
        <dbReference type="ChEBI" id="CHEBI:29101"/>
    </reaction>
</comment>
<keyword evidence="3 11" id="KW-0050">Antiport</keyword>
<gene>
    <name evidence="11 12" type="primary">nhaA</name>
    <name evidence="12" type="ORF">ACHIRB_22875</name>
</gene>
<dbReference type="PANTHER" id="PTHR30341:SF0">
    <property type="entry name" value="NA(+)_H(+) ANTIPORTER NHAA"/>
    <property type="match status" value="1"/>
</dbReference>
<dbReference type="EMBL" id="JBIMSN010000106">
    <property type="protein sequence ID" value="MFH5231388.1"/>
    <property type="molecule type" value="Genomic_DNA"/>
</dbReference>
<dbReference type="Proteomes" id="UP001609219">
    <property type="component" value="Unassembled WGS sequence"/>
</dbReference>
<reference evidence="12 13" key="1">
    <citation type="submission" date="2024-10" db="EMBL/GenBank/DDBJ databases">
        <authorList>
            <person name="Riesco R."/>
        </authorList>
    </citation>
    <scope>NUCLEOTIDE SEQUENCE [LARGE SCALE GENOMIC DNA]</scope>
    <source>
        <strain evidence="12 13">NCIMB 15450</strain>
    </source>
</reference>
<dbReference type="NCBIfam" id="TIGR00773">
    <property type="entry name" value="NhaA"/>
    <property type="match status" value="1"/>
</dbReference>
<evidence type="ECO:0000256" key="3">
    <source>
        <dbReference type="ARBA" id="ARBA00022449"/>
    </source>
</evidence>
<accession>A0ABW7K8I4</accession>
<evidence type="ECO:0000313" key="12">
    <source>
        <dbReference type="EMBL" id="MFH5231388.1"/>
    </source>
</evidence>
<feature type="transmembrane region" description="Helical" evidence="11">
    <location>
        <begin position="333"/>
        <end position="354"/>
    </location>
</feature>
<evidence type="ECO:0000256" key="9">
    <source>
        <dbReference type="ARBA" id="ARBA00023136"/>
    </source>
</evidence>
<keyword evidence="5 11" id="KW-0812">Transmembrane</keyword>
<feature type="transmembrane region" description="Helical" evidence="11">
    <location>
        <begin position="54"/>
        <end position="76"/>
    </location>
</feature>
<comment type="function">
    <text evidence="11">Na(+)/H(+) antiporter that extrudes sodium in exchange for external protons.</text>
</comment>
<dbReference type="Gene3D" id="1.20.1530.10">
    <property type="entry name" value="Na+/H+ antiporter like domain"/>
    <property type="match status" value="1"/>
</dbReference>
<evidence type="ECO:0000256" key="11">
    <source>
        <dbReference type="HAMAP-Rule" id="MF_01844"/>
    </source>
</evidence>
<proteinExistence type="inferred from homology"/>
<feature type="transmembrane region" description="Helical" evidence="11">
    <location>
        <begin position="216"/>
        <end position="238"/>
    </location>
</feature>
<feature type="transmembrane region" description="Helical" evidence="11">
    <location>
        <begin position="12"/>
        <end position="34"/>
    </location>
</feature>
<keyword evidence="9 11" id="KW-0472">Membrane</keyword>
<feature type="transmembrane region" description="Helical" evidence="11">
    <location>
        <begin position="167"/>
        <end position="196"/>
    </location>
</feature>
<evidence type="ECO:0000313" key="13">
    <source>
        <dbReference type="Proteomes" id="UP001609219"/>
    </source>
</evidence>
<feature type="transmembrane region" description="Helical" evidence="11">
    <location>
        <begin position="366"/>
        <end position="387"/>
    </location>
</feature>
<organism evidence="12 13">
    <name type="scientific">Antrihabitans spumae</name>
    <dbReference type="NCBI Taxonomy" id="3373370"/>
    <lineage>
        <taxon>Bacteria</taxon>
        <taxon>Bacillati</taxon>
        <taxon>Actinomycetota</taxon>
        <taxon>Actinomycetes</taxon>
        <taxon>Mycobacteriales</taxon>
        <taxon>Nocardiaceae</taxon>
        <taxon>Antrihabitans</taxon>
    </lineage>
</organism>
<evidence type="ECO:0000256" key="10">
    <source>
        <dbReference type="ARBA" id="ARBA00023201"/>
    </source>
</evidence>
<dbReference type="InterPro" id="IPR004670">
    <property type="entry name" value="NhaA"/>
</dbReference>
<keyword evidence="8 11" id="KW-0406">Ion transport</keyword>
<keyword evidence="2 11" id="KW-0813">Transport</keyword>
<feature type="transmembrane region" description="Helical" evidence="11">
    <location>
        <begin position="298"/>
        <end position="321"/>
    </location>
</feature>